<dbReference type="Proteomes" id="UP000239759">
    <property type="component" value="Unassembled WGS sequence"/>
</dbReference>
<reference evidence="2 3" key="1">
    <citation type="submission" date="2018-02" db="EMBL/GenBank/DDBJ databases">
        <title>Comparative analysis of genomes of three Brevibacillus laterosporus strains producers of potent antimicrobials isolated from silage.</title>
        <authorList>
            <person name="Kojic M."/>
            <person name="Miljkovic M."/>
            <person name="Studholme D."/>
            <person name="Filipic B."/>
        </authorList>
    </citation>
    <scope>NUCLEOTIDE SEQUENCE [LARGE SCALE GENOMIC DNA]</scope>
    <source>
        <strain evidence="2 3">BGSP11</strain>
    </source>
</reference>
<dbReference type="GO" id="GO:0046872">
    <property type="term" value="F:metal ion binding"/>
    <property type="evidence" value="ECO:0007669"/>
    <property type="project" value="InterPro"/>
</dbReference>
<dbReference type="PROSITE" id="PS50846">
    <property type="entry name" value="HMA_2"/>
    <property type="match status" value="1"/>
</dbReference>
<feature type="domain" description="HMA" evidence="1">
    <location>
        <begin position="3"/>
        <end position="68"/>
    </location>
</feature>
<dbReference type="CDD" id="cd00371">
    <property type="entry name" value="HMA"/>
    <property type="match status" value="1"/>
</dbReference>
<evidence type="ECO:0000259" key="1">
    <source>
        <dbReference type="PROSITE" id="PS50846"/>
    </source>
</evidence>
<dbReference type="Pfam" id="PF00403">
    <property type="entry name" value="HMA"/>
    <property type="match status" value="1"/>
</dbReference>
<evidence type="ECO:0000313" key="2">
    <source>
        <dbReference type="EMBL" id="PPA90137.1"/>
    </source>
</evidence>
<organism evidence="2 3">
    <name type="scientific">Brevibacillus laterosporus</name>
    <name type="common">Bacillus laterosporus</name>
    <dbReference type="NCBI Taxonomy" id="1465"/>
    <lineage>
        <taxon>Bacteria</taxon>
        <taxon>Bacillati</taxon>
        <taxon>Bacillota</taxon>
        <taxon>Bacilli</taxon>
        <taxon>Bacillales</taxon>
        <taxon>Paenibacillaceae</taxon>
        <taxon>Brevibacillus</taxon>
    </lineage>
</organism>
<comment type="caution">
    <text evidence="2">The sequence shown here is derived from an EMBL/GenBank/DDBJ whole genome shotgun (WGS) entry which is preliminary data.</text>
</comment>
<evidence type="ECO:0000313" key="3">
    <source>
        <dbReference type="Proteomes" id="UP000239759"/>
    </source>
</evidence>
<dbReference type="EMBL" id="PRKQ01000060">
    <property type="protein sequence ID" value="PPA90137.1"/>
    <property type="molecule type" value="Genomic_DNA"/>
</dbReference>
<dbReference type="InterPro" id="IPR006121">
    <property type="entry name" value="HMA_dom"/>
</dbReference>
<dbReference type="AlphaFoldDB" id="A0AAP8Q8K8"/>
<gene>
    <name evidence="2" type="ORF">C4A77_25375</name>
</gene>
<protein>
    <submittedName>
        <fullName evidence="2">Copper chaperone</fullName>
    </submittedName>
</protein>
<dbReference type="SUPFAM" id="SSF55008">
    <property type="entry name" value="HMA, heavy metal-associated domain"/>
    <property type="match status" value="1"/>
</dbReference>
<name>A0AAP8Q8K8_BRELA</name>
<dbReference type="Gene3D" id="3.30.70.100">
    <property type="match status" value="1"/>
</dbReference>
<sequence>MMTKTVFYVEGMSCKSCAAKIEQACNEVGAIKVQVDLVQKQVEIEHDPNSLEAGLLKEQVEKLGYKIV</sequence>
<accession>A0AAP8Q8K8</accession>
<proteinExistence type="predicted"/>
<dbReference type="InterPro" id="IPR036163">
    <property type="entry name" value="HMA_dom_sf"/>
</dbReference>